<dbReference type="Proteomes" id="UP001165986">
    <property type="component" value="Unassembled WGS sequence"/>
</dbReference>
<organism evidence="3 4">
    <name type="scientific">Komarekiella delphini-convector SJRDD-AB1</name>
    <dbReference type="NCBI Taxonomy" id="2593771"/>
    <lineage>
        <taxon>Bacteria</taxon>
        <taxon>Bacillati</taxon>
        <taxon>Cyanobacteriota</taxon>
        <taxon>Cyanophyceae</taxon>
        <taxon>Nostocales</taxon>
        <taxon>Nostocaceae</taxon>
        <taxon>Komarekiella</taxon>
        <taxon>Komarekiella delphini-convector</taxon>
    </lineage>
</organism>
<dbReference type="InterPro" id="IPR058973">
    <property type="entry name" value="RE_BanI/HgiCI_C"/>
</dbReference>
<feature type="domain" description="BanI/HgiCI N-terminal" evidence="1">
    <location>
        <begin position="1"/>
        <end position="103"/>
    </location>
</feature>
<keyword evidence="3" id="KW-0378">Hydrolase</keyword>
<dbReference type="GO" id="GO:0004519">
    <property type="term" value="F:endonuclease activity"/>
    <property type="evidence" value="ECO:0007669"/>
    <property type="project" value="UniProtKB-KW"/>
</dbReference>
<protein>
    <submittedName>
        <fullName evidence="3">Restriction endonuclease</fullName>
    </submittedName>
</protein>
<gene>
    <name evidence="3" type="ORF">FNW02_25375</name>
</gene>
<proteinExistence type="predicted"/>
<evidence type="ECO:0000259" key="2">
    <source>
        <dbReference type="Pfam" id="PF26568"/>
    </source>
</evidence>
<sequence length="267" mass="29935">MVLSDLGGEALNKLPPLKRDFNKNKMYYVWHEQNYEYEFKEIYKKVSLTNSGLKVDGKKLLLGCTLNPRMKDVIMLILHGASLYNDTLPADIKEKCIIGSLMGDPEELQKFVKQSYIRISRQISGAKSNALSQIAQDYVIDKIKLILPTWKVERNGTIPKVSHTGGKTETTFDIVAISPNKKYFAIEVSFQFTTNSVIERKAGQAEARAKIIHDAGAWICYVIDGAGNINVKQSAVSTICHYSDCAVALSSEEIKFLTNFMEHQAGF</sequence>
<reference evidence="3" key="1">
    <citation type="submission" date="2019-07" db="EMBL/GenBank/DDBJ databases">
        <title>Toxilogical consequences of a new and cryptic species of cyanobacteria (Komarekiella delphini-convector) recovered from the epidermis of a bottlenose dolphin and 1500 ft. in the air.</title>
        <authorList>
            <person name="Brown A.O."/>
            <person name="Dvorak P."/>
            <person name="Villanueva C.D."/>
            <person name="Foss A.J."/>
            <person name="Garvey A.D."/>
            <person name="Gibson Q.A."/>
            <person name="Johansen J.R."/>
            <person name="Casamatta D.A."/>
        </authorList>
    </citation>
    <scope>NUCLEOTIDE SEQUENCE</scope>
    <source>
        <strain evidence="3">SJRDD-AB1</strain>
    </source>
</reference>
<dbReference type="Pfam" id="PF26568">
    <property type="entry name" value="RE_BanI_C"/>
    <property type="match status" value="1"/>
</dbReference>
<name>A0AA40T1P4_9NOST</name>
<dbReference type="Pfam" id="PF24447">
    <property type="entry name" value="RE_BanI"/>
    <property type="match status" value="1"/>
</dbReference>
<keyword evidence="3" id="KW-0540">Nuclease</keyword>
<dbReference type="EMBL" id="VJXY01000035">
    <property type="protein sequence ID" value="MBD6619063.1"/>
    <property type="molecule type" value="Genomic_DNA"/>
</dbReference>
<evidence type="ECO:0000259" key="1">
    <source>
        <dbReference type="Pfam" id="PF24447"/>
    </source>
</evidence>
<keyword evidence="3" id="KW-0255">Endonuclease</keyword>
<accession>A0AA40T1P4</accession>
<feature type="domain" description="BanI/HgiCI C-terminal" evidence="2">
    <location>
        <begin position="106"/>
        <end position="263"/>
    </location>
</feature>
<comment type="caution">
    <text evidence="3">The sequence shown here is derived from an EMBL/GenBank/DDBJ whole genome shotgun (WGS) entry which is preliminary data.</text>
</comment>
<keyword evidence="4" id="KW-1185">Reference proteome</keyword>
<evidence type="ECO:0000313" key="3">
    <source>
        <dbReference type="EMBL" id="MBD6619063.1"/>
    </source>
</evidence>
<dbReference type="InterPro" id="IPR058974">
    <property type="entry name" value="RE_BanI/HgiCI_N"/>
</dbReference>
<dbReference type="AlphaFoldDB" id="A0AA40T1P4"/>
<evidence type="ECO:0000313" key="4">
    <source>
        <dbReference type="Proteomes" id="UP001165986"/>
    </source>
</evidence>